<reference evidence="5" key="1">
    <citation type="submission" date="2019-08" db="EMBL/GenBank/DDBJ databases">
        <title>Complete Genome Sequence of the Polysaccharide-Degrading Rumen Bacterium Pseudobutyrivibrio xylanivorans MA3014.</title>
        <authorList>
            <person name="Palevich N."/>
            <person name="Maclean P.H."/>
            <person name="Kelly W.J."/>
            <person name="Leahy S.C."/>
            <person name="Rakonjac J."/>
            <person name="Attwood G.T."/>
        </authorList>
    </citation>
    <scope>NUCLEOTIDE SEQUENCE [LARGE SCALE GENOMIC DNA]</scope>
    <source>
        <strain evidence="5">MA3014</strain>
    </source>
</reference>
<evidence type="ECO:0000259" key="3">
    <source>
        <dbReference type="Pfam" id="PF16403"/>
    </source>
</evidence>
<keyword evidence="1" id="KW-1133">Transmembrane helix</keyword>
<dbReference type="RefSeq" id="WP_151622056.1">
    <property type="nucleotide sequence ID" value="NZ_CP043028.1"/>
</dbReference>
<evidence type="ECO:0000313" key="4">
    <source>
        <dbReference type="EMBL" id="QFJ53552.1"/>
    </source>
</evidence>
<dbReference type="AlphaFoldDB" id="A0A5P6VMB7"/>
<evidence type="ECO:0000313" key="5">
    <source>
        <dbReference type="Proteomes" id="UP000327030"/>
    </source>
</evidence>
<keyword evidence="1" id="KW-0472">Membrane</keyword>
<dbReference type="InterPro" id="IPR002931">
    <property type="entry name" value="Transglutaminase-like"/>
</dbReference>
<dbReference type="InterPro" id="IPR013783">
    <property type="entry name" value="Ig-like_fold"/>
</dbReference>
<name>A0A5P6VMB7_PSEXY</name>
<dbReference type="Proteomes" id="UP000327030">
    <property type="component" value="Chromosome 1"/>
</dbReference>
<gene>
    <name evidence="4" type="ORF">FXF36_01045</name>
</gene>
<evidence type="ECO:0000259" key="2">
    <source>
        <dbReference type="Pfam" id="PF01841"/>
    </source>
</evidence>
<dbReference type="InterPro" id="IPR032179">
    <property type="entry name" value="Cry22Aa_Ig-like"/>
</dbReference>
<accession>A0A5P6VMB7</accession>
<protein>
    <submittedName>
        <fullName evidence="4">Uncharacterized protein</fullName>
    </submittedName>
</protein>
<dbReference type="SUPFAM" id="SSF54001">
    <property type="entry name" value="Cysteine proteinases"/>
    <property type="match status" value="1"/>
</dbReference>
<proteinExistence type="predicted"/>
<evidence type="ECO:0000256" key="1">
    <source>
        <dbReference type="SAM" id="Phobius"/>
    </source>
</evidence>
<feature type="transmembrane region" description="Helical" evidence="1">
    <location>
        <begin position="20"/>
        <end position="42"/>
    </location>
</feature>
<dbReference type="Gene3D" id="3.10.620.30">
    <property type="match status" value="1"/>
</dbReference>
<dbReference type="InterPro" id="IPR038765">
    <property type="entry name" value="Papain-like_cys_pep_sf"/>
</dbReference>
<organism evidence="4 5">
    <name type="scientific">Pseudobutyrivibrio xylanivorans</name>
    <dbReference type="NCBI Taxonomy" id="185007"/>
    <lineage>
        <taxon>Bacteria</taxon>
        <taxon>Bacillati</taxon>
        <taxon>Bacillota</taxon>
        <taxon>Clostridia</taxon>
        <taxon>Lachnospirales</taxon>
        <taxon>Lachnospiraceae</taxon>
        <taxon>Pseudobutyrivibrio</taxon>
    </lineage>
</organism>
<dbReference type="Gene3D" id="2.60.40.10">
    <property type="entry name" value="Immunoglobulins"/>
    <property type="match status" value="1"/>
</dbReference>
<dbReference type="KEGG" id="pxv:FXF36_01045"/>
<dbReference type="Pfam" id="PF01841">
    <property type="entry name" value="Transglut_core"/>
    <property type="match status" value="1"/>
</dbReference>
<dbReference type="Pfam" id="PF16403">
    <property type="entry name" value="Bact_surface_Ig-like"/>
    <property type="match status" value="1"/>
</dbReference>
<keyword evidence="1" id="KW-0812">Transmembrane</keyword>
<dbReference type="OrthoDB" id="2024758at2"/>
<dbReference type="EMBL" id="CP043028">
    <property type="protein sequence ID" value="QFJ53552.1"/>
    <property type="molecule type" value="Genomic_DNA"/>
</dbReference>
<dbReference type="PROSITE" id="PS51257">
    <property type="entry name" value="PROKAR_LIPOPROTEIN"/>
    <property type="match status" value="1"/>
</dbReference>
<sequence length="417" mass="46733">MRKNDSVIGFKQNKRHSNRLPFLIGALAIVLACAGVGAYFYYDYSHRVYSTCVVELGDEISASDYLKDVSKTAIFTPETVVTTEHAGIYRVGIYSEPFTYDCTLEVDDTTAPELTVKNLTRTKEEIPGAKEFVESVSDASGDVTVYFGEGISFDSYGEIPVEIVAEDSSGNRTSATATLNLVEEYDITPPVIEGQLDKVVYVGQSASFKAGIEVKDNVDTDIEVQVDSSHVDIDTPGEYPIIYTATDSMGNMDLAEGLIKVVEQTYSEEEVYALADEVLAKIITPDMSDYDKAHAIYVWIQGNIGYSESTDRDDWLRGAYDGLTKRHGDCYNYFSVGKALLTRAGVKNADIEIIPTATRHHYWSVVDCGEGWRHFDCTPRTDKSFKGFYVTDEDLMAYSSQHYRSHNYDREKYRYFE</sequence>
<feature type="domain" description="Pesticidal crystal protein Cry22Aa Ig-like" evidence="3">
    <location>
        <begin position="194"/>
        <end position="253"/>
    </location>
</feature>
<feature type="domain" description="Transglutaminase-like" evidence="2">
    <location>
        <begin position="279"/>
        <end position="376"/>
    </location>
</feature>